<dbReference type="AlphaFoldDB" id="H0HXK4"/>
<keyword evidence="2" id="KW-1185">Reference proteome</keyword>
<name>H0HXK4_9HYPH</name>
<sequence>MANKYGFQYICTLNTDMVPLKDFSTGFDSNLWSACD</sequence>
<evidence type="ECO:0000313" key="1">
    <source>
        <dbReference type="EMBL" id="EHK54527.1"/>
    </source>
</evidence>
<dbReference type="EMBL" id="AHAM01000207">
    <property type="protein sequence ID" value="EHK54527.1"/>
    <property type="molecule type" value="Genomic_DNA"/>
</dbReference>
<protein>
    <submittedName>
        <fullName evidence="1">Uncharacterized protein</fullName>
    </submittedName>
</protein>
<evidence type="ECO:0000313" key="2">
    <source>
        <dbReference type="Proteomes" id="UP000003250"/>
    </source>
</evidence>
<accession>H0HXK4</accession>
<dbReference type="Proteomes" id="UP000003250">
    <property type="component" value="Unassembled WGS sequence"/>
</dbReference>
<gene>
    <name evidence="1" type="ORF">MAXJ12_24647</name>
</gene>
<organism evidence="1 2">
    <name type="scientific">Mesorhizobium alhagi CCNWXJ12-2</name>
    <dbReference type="NCBI Taxonomy" id="1107882"/>
    <lineage>
        <taxon>Bacteria</taxon>
        <taxon>Pseudomonadati</taxon>
        <taxon>Pseudomonadota</taxon>
        <taxon>Alphaproteobacteria</taxon>
        <taxon>Hyphomicrobiales</taxon>
        <taxon>Phyllobacteriaceae</taxon>
        <taxon>Allomesorhizobium</taxon>
    </lineage>
</organism>
<dbReference type="RefSeq" id="WP_008838511.1">
    <property type="nucleotide sequence ID" value="NZ_AHAM01000207.1"/>
</dbReference>
<proteinExistence type="predicted"/>
<reference evidence="1 2" key="1">
    <citation type="journal article" date="2012" name="J. Bacteriol.">
        <title>Draft Genome Sequence of Mesorhizobium alhagi CCNWXJ12-2T, a Novel Salt-Resistant Species Isolated from the Desert of Northwestern China.</title>
        <authorList>
            <person name="Zhou M."/>
            <person name="Chen W."/>
            <person name="Chen H."/>
            <person name="Wei G."/>
        </authorList>
    </citation>
    <scope>NUCLEOTIDE SEQUENCE [LARGE SCALE GENOMIC DNA]</scope>
    <source>
        <strain evidence="1 2">CCNWXJ12-2</strain>
    </source>
</reference>